<proteinExistence type="predicted"/>
<dbReference type="PANTHER" id="PTHR43479">
    <property type="entry name" value="ACREF/ENVCD OPERON REPRESSOR-RELATED"/>
    <property type="match status" value="1"/>
</dbReference>
<evidence type="ECO:0000256" key="2">
    <source>
        <dbReference type="PROSITE-ProRule" id="PRU00335"/>
    </source>
</evidence>
<dbReference type="Pfam" id="PF14278">
    <property type="entry name" value="TetR_C_8"/>
    <property type="match status" value="1"/>
</dbReference>
<keyword evidence="5" id="KW-1185">Reference proteome</keyword>
<dbReference type="InterPro" id="IPR039532">
    <property type="entry name" value="TetR_C_Firmicutes"/>
</dbReference>
<keyword evidence="1 2" id="KW-0238">DNA-binding</keyword>
<gene>
    <name evidence="4" type="ORF">H8911_03920</name>
</gene>
<evidence type="ECO:0000313" key="5">
    <source>
        <dbReference type="Proteomes" id="UP000649075"/>
    </source>
</evidence>
<organism evidence="4 5">
    <name type="scientific">Holdemanella hominis</name>
    <dbReference type="NCBI Taxonomy" id="2764327"/>
    <lineage>
        <taxon>Bacteria</taxon>
        <taxon>Bacillati</taxon>
        <taxon>Bacillota</taxon>
        <taxon>Erysipelotrichia</taxon>
        <taxon>Erysipelotrichales</taxon>
        <taxon>Erysipelotrichaceae</taxon>
        <taxon>Holdemanella</taxon>
    </lineage>
</organism>
<evidence type="ECO:0000256" key="1">
    <source>
        <dbReference type="ARBA" id="ARBA00023125"/>
    </source>
</evidence>
<dbReference type="Proteomes" id="UP000649075">
    <property type="component" value="Unassembled WGS sequence"/>
</dbReference>
<reference evidence="4 5" key="1">
    <citation type="submission" date="2020-08" db="EMBL/GenBank/DDBJ databases">
        <authorList>
            <person name="Liu C."/>
            <person name="Sun Q."/>
        </authorList>
    </citation>
    <scope>NUCLEOTIDE SEQUENCE [LARGE SCALE GENOMIC DNA]</scope>
    <source>
        <strain evidence="4 5">L34</strain>
    </source>
</reference>
<evidence type="ECO:0000313" key="4">
    <source>
        <dbReference type="EMBL" id="MBC6011903.1"/>
    </source>
</evidence>
<dbReference type="InterPro" id="IPR009057">
    <property type="entry name" value="Homeodomain-like_sf"/>
</dbReference>
<dbReference type="SUPFAM" id="SSF46689">
    <property type="entry name" value="Homeodomain-like"/>
    <property type="match status" value="1"/>
</dbReference>
<feature type="DNA-binding region" description="H-T-H motif" evidence="2">
    <location>
        <begin position="29"/>
        <end position="48"/>
    </location>
</feature>
<dbReference type="RefSeq" id="WP_117924266.1">
    <property type="nucleotide sequence ID" value="NZ_JACRWH010000009.1"/>
</dbReference>
<dbReference type="PROSITE" id="PS50977">
    <property type="entry name" value="HTH_TETR_2"/>
    <property type="match status" value="1"/>
</dbReference>
<dbReference type="Gene3D" id="1.10.357.10">
    <property type="entry name" value="Tetracycline Repressor, domain 2"/>
    <property type="match status" value="1"/>
</dbReference>
<evidence type="ECO:0000259" key="3">
    <source>
        <dbReference type="PROSITE" id="PS50977"/>
    </source>
</evidence>
<name>A0ABR7KGP2_9FIRM</name>
<comment type="caution">
    <text evidence="4">The sequence shown here is derived from an EMBL/GenBank/DDBJ whole genome shotgun (WGS) entry which is preliminary data.</text>
</comment>
<sequence length="169" mass="19850">MNRKIQMTKKFIRLALFECLKEKDINKITISSLCEKADINRSTFYKYYGSQYDVIKEMEQEVIQLINEQLNDQPKETSFIQLLQFLKFNKETIKIFFECNVDNEFPKQVLALDSINNQLEQVSQNNPYIKNYILFGSLATIQQWIDAGCIESCEEIANIINSIVDKLVR</sequence>
<dbReference type="InterPro" id="IPR001647">
    <property type="entry name" value="HTH_TetR"/>
</dbReference>
<protein>
    <submittedName>
        <fullName evidence="4">TetR/AcrR family transcriptional regulator</fullName>
    </submittedName>
</protein>
<feature type="domain" description="HTH tetR-type" evidence="3">
    <location>
        <begin position="6"/>
        <end position="66"/>
    </location>
</feature>
<dbReference type="PANTHER" id="PTHR43479:SF11">
    <property type="entry name" value="ACREF_ENVCD OPERON REPRESSOR-RELATED"/>
    <property type="match status" value="1"/>
</dbReference>
<accession>A0ABR7KGP2</accession>
<dbReference type="InterPro" id="IPR050624">
    <property type="entry name" value="HTH-type_Tx_Regulator"/>
</dbReference>
<dbReference type="EMBL" id="JACRWH010000009">
    <property type="protein sequence ID" value="MBC6011903.1"/>
    <property type="molecule type" value="Genomic_DNA"/>
</dbReference>